<dbReference type="EMBL" id="LUEZ02000122">
    <property type="protein sequence ID" value="RDB16955.1"/>
    <property type="molecule type" value="Genomic_DNA"/>
</dbReference>
<reference evidence="9" key="1">
    <citation type="submission" date="2018-04" db="EMBL/GenBank/DDBJ databases">
        <title>Whole genome sequencing of Hypsizygus marmoreus.</title>
        <authorList>
            <person name="Choi I.-G."/>
            <person name="Min B."/>
            <person name="Kim J.-G."/>
            <person name="Kim S."/>
            <person name="Oh Y.-L."/>
            <person name="Kong W.-S."/>
            <person name="Park H."/>
            <person name="Jeong J."/>
            <person name="Song E.-S."/>
        </authorList>
    </citation>
    <scope>NUCLEOTIDE SEQUENCE [LARGE SCALE GENOMIC DNA]</scope>
    <source>
        <strain evidence="9">51987-8</strain>
    </source>
</reference>
<keyword evidence="5" id="KW-0256">Endoplasmic reticulum</keyword>
<evidence type="ECO:0000256" key="2">
    <source>
        <dbReference type="ARBA" id="ARBA00006859"/>
    </source>
</evidence>
<comment type="similarity">
    <text evidence="2">Belongs to the peptidase A22B family.</text>
</comment>
<evidence type="ECO:0000256" key="6">
    <source>
        <dbReference type="ARBA" id="ARBA00022989"/>
    </source>
</evidence>
<feature type="transmembrane region" description="Helical" evidence="8">
    <location>
        <begin position="61"/>
        <end position="79"/>
    </location>
</feature>
<evidence type="ECO:0000256" key="3">
    <source>
        <dbReference type="ARBA" id="ARBA00022692"/>
    </source>
</evidence>
<name>A0A369J952_HYPMA</name>
<keyword evidence="6 8" id="KW-1133">Transmembrane helix</keyword>
<evidence type="ECO:0000313" key="9">
    <source>
        <dbReference type="EMBL" id="RDB16955.1"/>
    </source>
</evidence>
<keyword evidence="7 8" id="KW-0472">Membrane</keyword>
<evidence type="ECO:0000313" key="10">
    <source>
        <dbReference type="Proteomes" id="UP000076154"/>
    </source>
</evidence>
<dbReference type="PANTHER" id="PTHR12174:SF23">
    <property type="entry name" value="MINOR HISTOCOMPATIBILITY ANTIGEN H13"/>
    <property type="match status" value="1"/>
</dbReference>
<sequence>MAAGGTDWDLLSSYVGLIALACSSVYVGAYGSLPNPKRAAGAPVDEDDEEELPERMSSGDAYLFPVVGSVALVGLYAIVHYFGKEWINWALGWYFSIAGVGSVWKSSISLTRYLLGSTRWKQFDKTVVSVKKGHESLLYLSWRTPSLFLFPLAVIPSAVYSFSTSSRKSVLITDLLSLSFSHNALSLLKLDTFQTGSILLSGLFFYDIWWVFGTEVMVKVATTLDIPIKLLWPKSLMFSDARGFTMLGLGDVVIPGTFVALALRYDYYRSLKAKSPSRGSFAKPYFYAALAAYASGLAGAMSIMHLFGKAQPALLYLSPACILSFFITAAVRGELREGWNWSDEPEDFPIEEEKKAI</sequence>
<dbReference type="OrthoDB" id="29661at2759"/>
<evidence type="ECO:0000256" key="5">
    <source>
        <dbReference type="ARBA" id="ARBA00022824"/>
    </source>
</evidence>
<organism evidence="9 10">
    <name type="scientific">Hypsizygus marmoreus</name>
    <name type="common">White beech mushroom</name>
    <name type="synonym">Agaricus marmoreus</name>
    <dbReference type="NCBI Taxonomy" id="39966"/>
    <lineage>
        <taxon>Eukaryota</taxon>
        <taxon>Fungi</taxon>
        <taxon>Dikarya</taxon>
        <taxon>Basidiomycota</taxon>
        <taxon>Agaricomycotina</taxon>
        <taxon>Agaricomycetes</taxon>
        <taxon>Agaricomycetidae</taxon>
        <taxon>Agaricales</taxon>
        <taxon>Tricholomatineae</taxon>
        <taxon>Lyophyllaceae</taxon>
        <taxon>Hypsizygus</taxon>
    </lineage>
</organism>
<feature type="transmembrane region" description="Helical" evidence="8">
    <location>
        <begin position="136"/>
        <end position="158"/>
    </location>
</feature>
<feature type="transmembrane region" description="Helical" evidence="8">
    <location>
        <begin position="12"/>
        <end position="33"/>
    </location>
</feature>
<dbReference type="Proteomes" id="UP000076154">
    <property type="component" value="Unassembled WGS sequence"/>
</dbReference>
<dbReference type="Pfam" id="PF04258">
    <property type="entry name" value="Peptidase_A22B"/>
    <property type="match status" value="1"/>
</dbReference>
<keyword evidence="10" id="KW-1185">Reference proteome</keyword>
<evidence type="ECO:0000256" key="4">
    <source>
        <dbReference type="ARBA" id="ARBA00022801"/>
    </source>
</evidence>
<evidence type="ECO:0000256" key="1">
    <source>
        <dbReference type="ARBA" id="ARBA00004477"/>
    </source>
</evidence>
<dbReference type="GO" id="GO:0006465">
    <property type="term" value="P:signal peptide processing"/>
    <property type="evidence" value="ECO:0007669"/>
    <property type="project" value="TreeGrafter"/>
</dbReference>
<gene>
    <name evidence="9" type="primary">HM13</name>
    <name evidence="9" type="ORF">Hypma_002584</name>
</gene>
<dbReference type="GO" id="GO:0098554">
    <property type="term" value="C:cytoplasmic side of endoplasmic reticulum membrane"/>
    <property type="evidence" value="ECO:0007669"/>
    <property type="project" value="TreeGrafter"/>
</dbReference>
<dbReference type="STRING" id="39966.A0A369J952"/>
<feature type="transmembrane region" description="Helical" evidence="8">
    <location>
        <begin position="91"/>
        <end position="115"/>
    </location>
</feature>
<feature type="transmembrane region" description="Helical" evidence="8">
    <location>
        <begin position="313"/>
        <end position="331"/>
    </location>
</feature>
<comment type="caution">
    <text evidence="9">The sequence shown here is derived from an EMBL/GenBank/DDBJ whole genome shotgun (WGS) entry which is preliminary data.</text>
</comment>
<dbReference type="PANTHER" id="PTHR12174">
    <property type="entry name" value="SIGNAL PEPTIDE PEPTIDASE"/>
    <property type="match status" value="1"/>
</dbReference>
<dbReference type="InParanoid" id="A0A369J952"/>
<protein>
    <submittedName>
        <fullName evidence="9">Minor histocompatibility antigen H13</fullName>
    </submittedName>
</protein>
<evidence type="ECO:0000256" key="7">
    <source>
        <dbReference type="ARBA" id="ARBA00023136"/>
    </source>
</evidence>
<dbReference type="FunCoup" id="A0A369J952">
    <property type="interactions" value="166"/>
</dbReference>
<dbReference type="InterPro" id="IPR007369">
    <property type="entry name" value="Peptidase_A22B_SPP"/>
</dbReference>
<dbReference type="GO" id="GO:0042500">
    <property type="term" value="F:aspartic endopeptidase activity, intramembrane cleaving"/>
    <property type="evidence" value="ECO:0007669"/>
    <property type="project" value="InterPro"/>
</dbReference>
<keyword evidence="4" id="KW-0378">Hydrolase</keyword>
<keyword evidence="3 8" id="KW-0812">Transmembrane</keyword>
<accession>A0A369J952</accession>
<dbReference type="GO" id="GO:0098553">
    <property type="term" value="C:lumenal side of endoplasmic reticulum membrane"/>
    <property type="evidence" value="ECO:0007669"/>
    <property type="project" value="TreeGrafter"/>
</dbReference>
<dbReference type="SMART" id="SM00730">
    <property type="entry name" value="PSN"/>
    <property type="match status" value="1"/>
</dbReference>
<comment type="subcellular location">
    <subcellularLocation>
        <location evidence="1">Endoplasmic reticulum membrane</location>
        <topology evidence="1">Multi-pass membrane protein</topology>
    </subcellularLocation>
</comment>
<feature type="transmembrane region" description="Helical" evidence="8">
    <location>
        <begin position="195"/>
        <end position="212"/>
    </location>
</feature>
<feature type="transmembrane region" description="Helical" evidence="8">
    <location>
        <begin position="243"/>
        <end position="263"/>
    </location>
</feature>
<dbReference type="AlphaFoldDB" id="A0A369J952"/>
<dbReference type="GO" id="GO:0033619">
    <property type="term" value="P:membrane protein proteolysis"/>
    <property type="evidence" value="ECO:0007669"/>
    <property type="project" value="TreeGrafter"/>
</dbReference>
<proteinExistence type="inferred from homology"/>
<feature type="transmembrane region" description="Helical" evidence="8">
    <location>
        <begin position="284"/>
        <end position="307"/>
    </location>
</feature>
<dbReference type="InterPro" id="IPR006639">
    <property type="entry name" value="Preselin/SPP"/>
</dbReference>
<evidence type="ECO:0000256" key="8">
    <source>
        <dbReference type="SAM" id="Phobius"/>
    </source>
</evidence>